<dbReference type="Proteomes" id="UP000261032">
    <property type="component" value="Unassembled WGS sequence"/>
</dbReference>
<dbReference type="NCBIfam" id="TIGR00797">
    <property type="entry name" value="matE"/>
    <property type="match status" value="1"/>
</dbReference>
<feature type="transmembrane region" description="Helical" evidence="10">
    <location>
        <begin position="360"/>
        <end position="378"/>
    </location>
</feature>
<accession>A0A3E3AEE2</accession>
<dbReference type="EMBL" id="JAQLKE010000009">
    <property type="protein sequence ID" value="MDB7083628.1"/>
    <property type="molecule type" value="Genomic_DNA"/>
</dbReference>
<evidence type="ECO:0000256" key="9">
    <source>
        <dbReference type="ARBA" id="ARBA00023251"/>
    </source>
</evidence>
<feature type="transmembrane region" description="Helical" evidence="10">
    <location>
        <begin position="135"/>
        <end position="155"/>
    </location>
</feature>
<feature type="transmembrane region" description="Helical" evidence="10">
    <location>
        <begin position="191"/>
        <end position="214"/>
    </location>
</feature>
<reference evidence="12 13" key="1">
    <citation type="submission" date="2018-08" db="EMBL/GenBank/DDBJ databases">
        <title>A genome reference for cultivated species of the human gut microbiota.</title>
        <authorList>
            <person name="Zou Y."/>
            <person name="Xue W."/>
            <person name="Luo G."/>
        </authorList>
    </citation>
    <scope>NUCLEOTIDE SEQUENCE [LARGE SCALE GENOMIC DNA]</scope>
    <source>
        <strain evidence="12 13">OM06-4</strain>
    </source>
</reference>
<evidence type="ECO:0000256" key="3">
    <source>
        <dbReference type="ARBA" id="ARBA00022106"/>
    </source>
</evidence>
<feature type="transmembrane region" description="Helical" evidence="10">
    <location>
        <begin position="262"/>
        <end position="286"/>
    </location>
</feature>
<comment type="caution">
    <text evidence="12">The sequence shown here is derived from an EMBL/GenBank/DDBJ whole genome shotgun (WGS) entry which is preliminary data.</text>
</comment>
<protein>
    <recommendedName>
        <fullName evidence="3">Multidrug export protein MepA</fullName>
    </recommendedName>
</protein>
<dbReference type="PIRSF" id="PIRSF006603">
    <property type="entry name" value="DinF"/>
    <property type="match status" value="1"/>
</dbReference>
<evidence type="ECO:0000256" key="4">
    <source>
        <dbReference type="ARBA" id="ARBA00022448"/>
    </source>
</evidence>
<dbReference type="InterPro" id="IPR051327">
    <property type="entry name" value="MATE_MepA_subfamily"/>
</dbReference>
<feature type="transmembrane region" description="Helical" evidence="10">
    <location>
        <begin position="398"/>
        <end position="420"/>
    </location>
</feature>
<reference evidence="11" key="2">
    <citation type="submission" date="2023-01" db="EMBL/GenBank/DDBJ databases">
        <title>Human gut microbiome strain richness.</title>
        <authorList>
            <person name="Chen-Liaw A."/>
        </authorList>
    </citation>
    <scope>NUCLEOTIDE SEQUENCE</scope>
    <source>
        <strain evidence="11">1001217st2_G6_1001217B_191108</strain>
    </source>
</reference>
<keyword evidence="6 10" id="KW-0812">Transmembrane</keyword>
<keyword evidence="5" id="KW-1003">Cell membrane</keyword>
<dbReference type="EMBL" id="QUSL01000008">
    <property type="protein sequence ID" value="RGD86143.1"/>
    <property type="molecule type" value="Genomic_DNA"/>
</dbReference>
<dbReference type="GO" id="GO:0015297">
    <property type="term" value="F:antiporter activity"/>
    <property type="evidence" value="ECO:0007669"/>
    <property type="project" value="InterPro"/>
</dbReference>
<comment type="similarity">
    <text evidence="2">Belongs to the multi antimicrobial extrusion (MATE) (TC 2.A.66.1) family. MepA subfamily.</text>
</comment>
<dbReference type="PANTHER" id="PTHR43823:SF3">
    <property type="entry name" value="MULTIDRUG EXPORT PROTEIN MEPA"/>
    <property type="match status" value="1"/>
</dbReference>
<dbReference type="InterPro" id="IPR002528">
    <property type="entry name" value="MATE_fam"/>
</dbReference>
<dbReference type="GO" id="GO:0046677">
    <property type="term" value="P:response to antibiotic"/>
    <property type="evidence" value="ECO:0007669"/>
    <property type="project" value="UniProtKB-KW"/>
</dbReference>
<evidence type="ECO:0000313" key="13">
    <source>
        <dbReference type="Proteomes" id="UP000261032"/>
    </source>
</evidence>
<dbReference type="InterPro" id="IPR045070">
    <property type="entry name" value="MATE_MepA-like"/>
</dbReference>
<keyword evidence="8 10" id="KW-0472">Membrane</keyword>
<dbReference type="GO" id="GO:0042910">
    <property type="term" value="F:xenobiotic transmembrane transporter activity"/>
    <property type="evidence" value="ECO:0007669"/>
    <property type="project" value="InterPro"/>
</dbReference>
<dbReference type="Pfam" id="PF01554">
    <property type="entry name" value="MatE"/>
    <property type="match status" value="2"/>
</dbReference>
<dbReference type="Proteomes" id="UP001211987">
    <property type="component" value="Unassembled WGS sequence"/>
</dbReference>
<keyword evidence="9" id="KW-0046">Antibiotic resistance</keyword>
<dbReference type="AlphaFoldDB" id="A0A3E3AEE2"/>
<evidence type="ECO:0000256" key="2">
    <source>
        <dbReference type="ARBA" id="ARBA00008417"/>
    </source>
</evidence>
<keyword evidence="7 10" id="KW-1133">Transmembrane helix</keyword>
<feature type="transmembrane region" description="Helical" evidence="10">
    <location>
        <begin position="92"/>
        <end position="115"/>
    </location>
</feature>
<feature type="transmembrane region" description="Helical" evidence="10">
    <location>
        <begin position="317"/>
        <end position="340"/>
    </location>
</feature>
<sequence>MNERLANEKISKLLLSLAIPSILAQMVTLLYNLVDRIYIGRMEDGALAIAGIGLCSAIITIITAFTNLFGRGGAPLASISLGADENDQANKIISNCFSSLVLSSIVIMIVLYIFGEEILLLFGASANTLSYAKDYLNIYLLGTIFVQLSVGMNYFINCQGYAKFGMLTLVIGGALNIILDPIFIFTLNMGVAGAALATIISQFVSFLWVMHFIFSKRSTIKIKKEYLFFDKIIMKRVLGLGISPFFMNSTEGILQVCFNRQLLFFGGDIAVSSMTIMASMAQIVFLPMEGIAQGSQPIISFNYGARQKERVIEAIKMVIKVALTFSVIMVTLMELFPALFVSMFTNDPELMELGVKMLRVYIFGYIIIGANSSFQQIYTSLGEGKRSFFFAFYRKIILLIPLIYILPNFISNGVLAVMLAEPVSDLLTTGTNAIFFKRFINDKLK</sequence>
<comment type="subcellular location">
    <subcellularLocation>
        <location evidence="1">Cell membrane</location>
        <topology evidence="1">Multi-pass membrane protein</topology>
    </subcellularLocation>
</comment>
<dbReference type="InterPro" id="IPR048279">
    <property type="entry name" value="MdtK-like"/>
</dbReference>
<evidence type="ECO:0000256" key="10">
    <source>
        <dbReference type="SAM" id="Phobius"/>
    </source>
</evidence>
<evidence type="ECO:0000256" key="8">
    <source>
        <dbReference type="ARBA" id="ARBA00023136"/>
    </source>
</evidence>
<keyword evidence="4" id="KW-0813">Transport</keyword>
<gene>
    <name evidence="12" type="ORF">DXB93_07015</name>
    <name evidence="11" type="ORF">PM738_07435</name>
</gene>
<feature type="transmembrane region" description="Helical" evidence="10">
    <location>
        <begin position="226"/>
        <end position="247"/>
    </location>
</feature>
<evidence type="ECO:0000313" key="12">
    <source>
        <dbReference type="EMBL" id="RGD86143.1"/>
    </source>
</evidence>
<evidence type="ECO:0000256" key="5">
    <source>
        <dbReference type="ARBA" id="ARBA00022475"/>
    </source>
</evidence>
<evidence type="ECO:0000313" key="11">
    <source>
        <dbReference type="EMBL" id="MDB7083628.1"/>
    </source>
</evidence>
<name>A0A3E3AEE2_9FIRM</name>
<dbReference type="GO" id="GO:0005886">
    <property type="term" value="C:plasma membrane"/>
    <property type="evidence" value="ECO:0007669"/>
    <property type="project" value="UniProtKB-SubCell"/>
</dbReference>
<dbReference type="PANTHER" id="PTHR43823">
    <property type="entry name" value="SPORULATION PROTEIN YKVU"/>
    <property type="match status" value="1"/>
</dbReference>
<feature type="transmembrane region" description="Helical" evidence="10">
    <location>
        <begin position="46"/>
        <end position="71"/>
    </location>
</feature>
<evidence type="ECO:0000256" key="6">
    <source>
        <dbReference type="ARBA" id="ARBA00022692"/>
    </source>
</evidence>
<dbReference type="GeneID" id="64196366"/>
<dbReference type="RefSeq" id="WP_008792753.1">
    <property type="nucleotide sequence ID" value="NZ_AP031443.1"/>
</dbReference>
<evidence type="ECO:0000256" key="1">
    <source>
        <dbReference type="ARBA" id="ARBA00004651"/>
    </source>
</evidence>
<feature type="transmembrane region" description="Helical" evidence="10">
    <location>
        <begin position="12"/>
        <end position="34"/>
    </location>
</feature>
<evidence type="ECO:0000256" key="7">
    <source>
        <dbReference type="ARBA" id="ARBA00022989"/>
    </source>
</evidence>
<dbReference type="CDD" id="cd13143">
    <property type="entry name" value="MATE_MepA_like"/>
    <property type="match status" value="1"/>
</dbReference>
<organism evidence="12 13">
    <name type="scientific">Thomasclavelia ramosa</name>
    <dbReference type="NCBI Taxonomy" id="1547"/>
    <lineage>
        <taxon>Bacteria</taxon>
        <taxon>Bacillati</taxon>
        <taxon>Bacillota</taxon>
        <taxon>Erysipelotrichia</taxon>
        <taxon>Erysipelotrichales</taxon>
        <taxon>Coprobacillaceae</taxon>
        <taxon>Thomasclavelia</taxon>
    </lineage>
</organism>
<proteinExistence type="inferred from homology"/>
<feature type="transmembrane region" description="Helical" evidence="10">
    <location>
        <begin position="167"/>
        <end position="185"/>
    </location>
</feature>